<evidence type="ECO:0000313" key="2">
    <source>
        <dbReference type="EMBL" id="TDQ81433.1"/>
    </source>
</evidence>
<dbReference type="EMBL" id="SNYW01000009">
    <property type="protein sequence ID" value="TDQ81433.1"/>
    <property type="molecule type" value="Genomic_DNA"/>
</dbReference>
<protein>
    <submittedName>
        <fullName evidence="2">Uncharacterized protein</fullName>
    </submittedName>
</protein>
<dbReference type="AlphaFoldDB" id="A0A4R6WS43"/>
<accession>A0A4R6WS43</accession>
<dbReference type="RefSeq" id="WP_133613988.1">
    <property type="nucleotide sequence ID" value="NZ_SNYW01000009.1"/>
</dbReference>
<dbReference type="Proteomes" id="UP000295783">
    <property type="component" value="Unassembled WGS sequence"/>
</dbReference>
<keyword evidence="3" id="KW-1185">Reference proteome</keyword>
<name>A0A4R6WS43_9PROT</name>
<keyword evidence="1" id="KW-0812">Transmembrane</keyword>
<reference evidence="2 3" key="1">
    <citation type="submission" date="2019-03" db="EMBL/GenBank/DDBJ databases">
        <title>Genomic Encyclopedia of Type Strains, Phase III (KMG-III): the genomes of soil and plant-associated and newly described type strains.</title>
        <authorList>
            <person name="Whitman W."/>
        </authorList>
    </citation>
    <scope>NUCLEOTIDE SEQUENCE [LARGE SCALE GENOMIC DNA]</scope>
    <source>
        <strain evidence="2 3">CGMCC 1.7660</strain>
    </source>
</reference>
<proteinExistence type="predicted"/>
<evidence type="ECO:0000256" key="1">
    <source>
        <dbReference type="SAM" id="Phobius"/>
    </source>
</evidence>
<keyword evidence="1" id="KW-0472">Membrane</keyword>
<evidence type="ECO:0000313" key="3">
    <source>
        <dbReference type="Proteomes" id="UP000295783"/>
    </source>
</evidence>
<organism evidence="2 3">
    <name type="scientific">Dongia mobilis</name>
    <dbReference type="NCBI Taxonomy" id="578943"/>
    <lineage>
        <taxon>Bacteria</taxon>
        <taxon>Pseudomonadati</taxon>
        <taxon>Pseudomonadota</taxon>
        <taxon>Alphaproteobacteria</taxon>
        <taxon>Rhodospirillales</taxon>
        <taxon>Dongiaceae</taxon>
        <taxon>Dongia</taxon>
    </lineage>
</organism>
<comment type="caution">
    <text evidence="2">The sequence shown here is derived from an EMBL/GenBank/DDBJ whole genome shotgun (WGS) entry which is preliminary data.</text>
</comment>
<feature type="transmembrane region" description="Helical" evidence="1">
    <location>
        <begin position="7"/>
        <end position="27"/>
    </location>
</feature>
<gene>
    <name evidence="2" type="ORF">A8950_2501</name>
</gene>
<keyword evidence="1" id="KW-1133">Transmembrane helix</keyword>
<sequence length="120" mass="12933">MRKLARYILYLVIVVFVGGAILFVWAMQREIDVSTPEAREKQKKSMVLGCKVKLPDLLKSEPALAGLEVSTSAADAACNCAADRILETYAPNGVIRPTDVPEAAIDAAERDCLLQAMAPG</sequence>